<comment type="catalytic activity">
    <reaction evidence="19">
        <text>octanoyl-CoA + H2O = octanoate + CoA + H(+)</text>
        <dbReference type="Rhea" id="RHEA:30143"/>
        <dbReference type="ChEBI" id="CHEBI:15377"/>
        <dbReference type="ChEBI" id="CHEBI:15378"/>
        <dbReference type="ChEBI" id="CHEBI:25646"/>
        <dbReference type="ChEBI" id="CHEBI:57287"/>
        <dbReference type="ChEBI" id="CHEBI:57386"/>
    </reaction>
    <physiologicalReaction direction="left-to-right" evidence="19">
        <dbReference type="Rhea" id="RHEA:30144"/>
    </physiologicalReaction>
</comment>
<evidence type="ECO:0000259" key="24">
    <source>
        <dbReference type="Pfam" id="PF03061"/>
    </source>
</evidence>
<evidence type="ECO:0000256" key="20">
    <source>
        <dbReference type="ARBA" id="ARBA00047734"/>
    </source>
</evidence>
<feature type="domain" description="Thioesterase" evidence="24">
    <location>
        <begin position="55"/>
        <end position="126"/>
    </location>
</feature>
<keyword evidence="5" id="KW-0963">Cytoplasm</keyword>
<dbReference type="PANTHER" id="PTHR12418">
    <property type="entry name" value="ACYL-COENZYME A THIOESTERASE THEM4"/>
    <property type="match status" value="1"/>
</dbReference>
<dbReference type="GO" id="GO:0016787">
    <property type="term" value="F:hydrolase activity"/>
    <property type="evidence" value="ECO:0007669"/>
    <property type="project" value="UniProtKB-KW"/>
</dbReference>
<evidence type="ECO:0000256" key="4">
    <source>
        <dbReference type="ARBA" id="ARBA00022475"/>
    </source>
</evidence>
<evidence type="ECO:0000256" key="21">
    <source>
        <dbReference type="ARBA" id="ARBA00047969"/>
    </source>
</evidence>
<evidence type="ECO:0000256" key="13">
    <source>
        <dbReference type="ARBA" id="ARBA00035852"/>
    </source>
</evidence>
<evidence type="ECO:0000256" key="10">
    <source>
        <dbReference type="ARBA" id="ARBA00023098"/>
    </source>
</evidence>
<evidence type="ECO:0000256" key="22">
    <source>
        <dbReference type="ARBA" id="ARBA00048074"/>
    </source>
</evidence>
<dbReference type="GO" id="GO:0016020">
    <property type="term" value="C:membrane"/>
    <property type="evidence" value="ECO:0007669"/>
    <property type="project" value="UniProtKB-SubCell"/>
</dbReference>
<evidence type="ECO:0000313" key="25">
    <source>
        <dbReference type="EMBL" id="SFB42265.1"/>
    </source>
</evidence>
<dbReference type="InterPro" id="IPR029069">
    <property type="entry name" value="HotDog_dom_sf"/>
</dbReference>
<evidence type="ECO:0000256" key="17">
    <source>
        <dbReference type="ARBA" id="ARBA00040123"/>
    </source>
</evidence>
<dbReference type="PANTHER" id="PTHR12418:SF19">
    <property type="entry name" value="ACYL-COENZYME A THIOESTERASE THEM4"/>
    <property type="match status" value="1"/>
</dbReference>
<keyword evidence="10" id="KW-0443">Lipid metabolism</keyword>
<evidence type="ECO:0000256" key="14">
    <source>
        <dbReference type="ARBA" id="ARBA00037002"/>
    </source>
</evidence>
<evidence type="ECO:0000256" key="5">
    <source>
        <dbReference type="ARBA" id="ARBA00022490"/>
    </source>
</evidence>
<dbReference type="AlphaFoldDB" id="A0A1I1AW08"/>
<evidence type="ECO:0000256" key="2">
    <source>
        <dbReference type="ARBA" id="ARBA00004496"/>
    </source>
</evidence>
<accession>A0A1I1AW08</accession>
<dbReference type="GO" id="GO:0006631">
    <property type="term" value="P:fatty acid metabolic process"/>
    <property type="evidence" value="ECO:0007669"/>
    <property type="project" value="UniProtKB-KW"/>
</dbReference>
<evidence type="ECO:0000256" key="1">
    <source>
        <dbReference type="ARBA" id="ARBA00004170"/>
    </source>
</evidence>
<gene>
    <name evidence="25" type="ORF">SAMN05421867_12510</name>
</gene>
<reference evidence="25 26" key="1">
    <citation type="submission" date="2016-10" db="EMBL/GenBank/DDBJ databases">
        <authorList>
            <person name="de Groot N.N."/>
        </authorList>
    </citation>
    <scope>NUCLEOTIDE SEQUENCE [LARGE SCALE GENOMIC DNA]</scope>
    <source>
        <strain evidence="25 26">CGMCC 4.6945</strain>
    </source>
</reference>
<keyword evidence="8" id="KW-0276">Fatty acid metabolism</keyword>
<keyword evidence="26" id="KW-1185">Reference proteome</keyword>
<dbReference type="Proteomes" id="UP000199012">
    <property type="component" value="Unassembled WGS sequence"/>
</dbReference>
<evidence type="ECO:0000256" key="19">
    <source>
        <dbReference type="ARBA" id="ARBA00047588"/>
    </source>
</evidence>
<comment type="catalytic activity">
    <reaction evidence="14">
        <text>(9Z)-octadecenoyl-CoA + H2O = (9Z)-octadecenoate + CoA + H(+)</text>
        <dbReference type="Rhea" id="RHEA:40139"/>
        <dbReference type="ChEBI" id="CHEBI:15377"/>
        <dbReference type="ChEBI" id="CHEBI:15378"/>
        <dbReference type="ChEBI" id="CHEBI:30823"/>
        <dbReference type="ChEBI" id="CHEBI:57287"/>
        <dbReference type="ChEBI" id="CHEBI:57387"/>
    </reaction>
    <physiologicalReaction direction="left-to-right" evidence="14">
        <dbReference type="Rhea" id="RHEA:40140"/>
    </physiologicalReaction>
</comment>
<keyword evidence="11" id="KW-0472">Membrane</keyword>
<evidence type="ECO:0000256" key="6">
    <source>
        <dbReference type="ARBA" id="ARBA00022703"/>
    </source>
</evidence>
<proteinExistence type="inferred from homology"/>
<keyword evidence="7" id="KW-0378">Hydrolase</keyword>
<dbReference type="EMBL" id="FOKA01000025">
    <property type="protein sequence ID" value="SFB42265.1"/>
    <property type="molecule type" value="Genomic_DNA"/>
</dbReference>
<evidence type="ECO:0000256" key="23">
    <source>
        <dbReference type="ARBA" id="ARBA00048180"/>
    </source>
</evidence>
<comment type="catalytic activity">
    <reaction evidence="23">
        <text>tetradecanoyl-CoA + H2O = tetradecanoate + CoA + H(+)</text>
        <dbReference type="Rhea" id="RHEA:40119"/>
        <dbReference type="ChEBI" id="CHEBI:15377"/>
        <dbReference type="ChEBI" id="CHEBI:15378"/>
        <dbReference type="ChEBI" id="CHEBI:30807"/>
        <dbReference type="ChEBI" id="CHEBI:57287"/>
        <dbReference type="ChEBI" id="CHEBI:57385"/>
    </reaction>
    <physiologicalReaction direction="left-to-right" evidence="23">
        <dbReference type="Rhea" id="RHEA:40120"/>
    </physiologicalReaction>
</comment>
<evidence type="ECO:0000256" key="18">
    <source>
        <dbReference type="ARBA" id="ARBA00043210"/>
    </source>
</evidence>
<comment type="catalytic activity">
    <reaction evidence="21">
        <text>decanoyl-CoA + H2O = decanoate + CoA + H(+)</text>
        <dbReference type="Rhea" id="RHEA:40059"/>
        <dbReference type="ChEBI" id="CHEBI:15377"/>
        <dbReference type="ChEBI" id="CHEBI:15378"/>
        <dbReference type="ChEBI" id="CHEBI:27689"/>
        <dbReference type="ChEBI" id="CHEBI:57287"/>
        <dbReference type="ChEBI" id="CHEBI:61430"/>
    </reaction>
    <physiologicalReaction direction="left-to-right" evidence="21">
        <dbReference type="Rhea" id="RHEA:40060"/>
    </physiologicalReaction>
</comment>
<dbReference type="InterPro" id="IPR006683">
    <property type="entry name" value="Thioestr_dom"/>
</dbReference>
<dbReference type="Gene3D" id="3.10.129.10">
    <property type="entry name" value="Hotdog Thioesterase"/>
    <property type="match status" value="1"/>
</dbReference>
<dbReference type="GO" id="GO:0005737">
    <property type="term" value="C:cytoplasm"/>
    <property type="evidence" value="ECO:0007669"/>
    <property type="project" value="UniProtKB-SubCell"/>
</dbReference>
<evidence type="ECO:0000256" key="15">
    <source>
        <dbReference type="ARBA" id="ARBA00038456"/>
    </source>
</evidence>
<comment type="similarity">
    <text evidence="15">Belongs to the THEM4/THEM5 thioesterase family.</text>
</comment>
<evidence type="ECO:0000256" key="9">
    <source>
        <dbReference type="ARBA" id="ARBA00022946"/>
    </source>
</evidence>
<dbReference type="SUPFAM" id="SSF54637">
    <property type="entry name" value="Thioesterase/thiol ester dehydrase-isomerase"/>
    <property type="match status" value="1"/>
</dbReference>
<evidence type="ECO:0000256" key="8">
    <source>
        <dbReference type="ARBA" id="ARBA00022832"/>
    </source>
</evidence>
<comment type="catalytic activity">
    <reaction evidence="22">
        <text>dodecanoyl-CoA + H2O = dodecanoate + CoA + H(+)</text>
        <dbReference type="Rhea" id="RHEA:30135"/>
        <dbReference type="ChEBI" id="CHEBI:15377"/>
        <dbReference type="ChEBI" id="CHEBI:15378"/>
        <dbReference type="ChEBI" id="CHEBI:18262"/>
        <dbReference type="ChEBI" id="CHEBI:57287"/>
        <dbReference type="ChEBI" id="CHEBI:57375"/>
    </reaction>
    <physiologicalReaction direction="left-to-right" evidence="22">
        <dbReference type="Rhea" id="RHEA:30136"/>
    </physiologicalReaction>
</comment>
<dbReference type="OrthoDB" id="5505920at2"/>
<keyword evidence="6" id="KW-0053">Apoptosis</keyword>
<name>A0A1I1AW08_9CELL</name>
<keyword evidence="4" id="KW-1003">Cell membrane</keyword>
<dbReference type="CDD" id="cd03443">
    <property type="entry name" value="PaaI_thioesterase"/>
    <property type="match status" value="1"/>
</dbReference>
<protein>
    <recommendedName>
        <fullName evidence="17">Acyl-coenzyme A thioesterase THEM4</fullName>
        <ecNumber evidence="16">3.1.2.2</ecNumber>
    </recommendedName>
    <alternativeName>
        <fullName evidence="18">Thioesterase superfamily member 4</fullName>
    </alternativeName>
</protein>
<dbReference type="RefSeq" id="WP_090035281.1">
    <property type="nucleotide sequence ID" value="NZ_BONM01000014.1"/>
</dbReference>
<dbReference type="EC" id="3.1.2.2" evidence="16"/>
<dbReference type="STRING" id="988821.SAMN05421867_12510"/>
<evidence type="ECO:0000256" key="11">
    <source>
        <dbReference type="ARBA" id="ARBA00023136"/>
    </source>
</evidence>
<dbReference type="Pfam" id="PF03061">
    <property type="entry name" value="4HBT"/>
    <property type="match status" value="1"/>
</dbReference>
<evidence type="ECO:0000256" key="12">
    <source>
        <dbReference type="ARBA" id="ARBA00023273"/>
    </source>
</evidence>
<dbReference type="InterPro" id="IPR052365">
    <property type="entry name" value="THEM4/THEM5_acyl-CoA_thioest"/>
</dbReference>
<comment type="catalytic activity">
    <reaction evidence="20">
        <text>hexadecanoyl-CoA + H2O = hexadecanoate + CoA + H(+)</text>
        <dbReference type="Rhea" id="RHEA:16645"/>
        <dbReference type="ChEBI" id="CHEBI:7896"/>
        <dbReference type="ChEBI" id="CHEBI:15377"/>
        <dbReference type="ChEBI" id="CHEBI:15378"/>
        <dbReference type="ChEBI" id="CHEBI:57287"/>
        <dbReference type="ChEBI" id="CHEBI:57379"/>
        <dbReference type="EC" id="3.1.2.2"/>
    </reaction>
    <physiologicalReaction direction="left-to-right" evidence="20">
        <dbReference type="Rhea" id="RHEA:16646"/>
    </physiologicalReaction>
</comment>
<comment type="catalytic activity">
    <reaction evidence="13">
        <text>(5Z,8Z,11Z,14Z)-eicosatetraenoyl-CoA + H2O = (5Z,8Z,11Z,14Z)-eicosatetraenoate + CoA + H(+)</text>
        <dbReference type="Rhea" id="RHEA:40151"/>
        <dbReference type="ChEBI" id="CHEBI:15377"/>
        <dbReference type="ChEBI" id="CHEBI:15378"/>
        <dbReference type="ChEBI" id="CHEBI:32395"/>
        <dbReference type="ChEBI" id="CHEBI:57287"/>
        <dbReference type="ChEBI" id="CHEBI:57368"/>
    </reaction>
    <physiologicalReaction direction="left-to-right" evidence="13">
        <dbReference type="Rhea" id="RHEA:40152"/>
    </physiologicalReaction>
</comment>
<evidence type="ECO:0000256" key="3">
    <source>
        <dbReference type="ARBA" id="ARBA00004632"/>
    </source>
</evidence>
<evidence type="ECO:0000256" key="16">
    <source>
        <dbReference type="ARBA" id="ARBA00038848"/>
    </source>
</evidence>
<comment type="subcellular location">
    <subcellularLocation>
        <location evidence="3">Cell projection</location>
        <location evidence="3">Ruffle membrane</location>
    </subcellularLocation>
    <subcellularLocation>
        <location evidence="2">Cytoplasm</location>
    </subcellularLocation>
    <subcellularLocation>
        <location evidence="1">Membrane</location>
        <topology evidence="1">Peripheral membrane protein</topology>
    </subcellularLocation>
</comment>
<sequence length="160" mass="17439">MTWEPPHDGPLPQHHHNCLGCGDRNPHGHHLQVRLEGGALHARHTFDERHAGAPGITHGGAIATVLDDVFGFAGYLIGQPAVTRSLSIDYDRPVPVGAICDITARLERREDRKLFLTAEGVDASGARLFTARALFLVVDLQHFHGPRPPDSSARSSRTLL</sequence>
<keyword evidence="9" id="KW-0809">Transit peptide</keyword>
<organism evidence="25 26">
    <name type="scientific">Cellulomonas marina</name>
    <dbReference type="NCBI Taxonomy" id="988821"/>
    <lineage>
        <taxon>Bacteria</taxon>
        <taxon>Bacillati</taxon>
        <taxon>Actinomycetota</taxon>
        <taxon>Actinomycetes</taxon>
        <taxon>Micrococcales</taxon>
        <taxon>Cellulomonadaceae</taxon>
        <taxon>Cellulomonas</taxon>
    </lineage>
</organism>
<evidence type="ECO:0000256" key="7">
    <source>
        <dbReference type="ARBA" id="ARBA00022801"/>
    </source>
</evidence>
<keyword evidence="12" id="KW-0966">Cell projection</keyword>
<evidence type="ECO:0000313" key="26">
    <source>
        <dbReference type="Proteomes" id="UP000199012"/>
    </source>
</evidence>